<dbReference type="PANTHER" id="PTHR46610:SF20">
    <property type="entry name" value="OS05G0181300 PROTEIN"/>
    <property type="match status" value="1"/>
</dbReference>
<protein>
    <submittedName>
        <fullName evidence="3">Uncharacterized protein</fullName>
    </submittedName>
</protein>
<keyword evidence="1" id="KW-0812">Transmembrane</keyword>
<organism evidence="3 4">
    <name type="scientific">Acorus calamus</name>
    <name type="common">Sweet flag</name>
    <dbReference type="NCBI Taxonomy" id="4465"/>
    <lineage>
        <taxon>Eukaryota</taxon>
        <taxon>Viridiplantae</taxon>
        <taxon>Streptophyta</taxon>
        <taxon>Embryophyta</taxon>
        <taxon>Tracheophyta</taxon>
        <taxon>Spermatophyta</taxon>
        <taxon>Magnoliopsida</taxon>
        <taxon>Liliopsida</taxon>
        <taxon>Acoraceae</taxon>
        <taxon>Acorus</taxon>
    </lineage>
</organism>
<keyword evidence="1" id="KW-1133">Transmembrane helix</keyword>
<dbReference type="PANTHER" id="PTHR46610">
    <property type="entry name" value="OS05G0181300 PROTEIN"/>
    <property type="match status" value="1"/>
</dbReference>
<sequence length="113" mass="12755">MLMTAFNISMLTFTFVIAAYKAKGDPWALSFVVSIYAMLVLLFWCLNTSDRVPHDSKAKKMYHVAVWSLGAVLNIMFSYKVSNVLPFAMVFIMWAMASLAIVVIFVVGFILRT</sequence>
<keyword evidence="4" id="KW-1185">Reference proteome</keyword>
<evidence type="ECO:0000313" key="3">
    <source>
        <dbReference type="EMBL" id="KAK1305985.1"/>
    </source>
</evidence>
<feature type="signal peptide" evidence="2">
    <location>
        <begin position="1"/>
        <end position="18"/>
    </location>
</feature>
<dbReference type="EMBL" id="JAUJYO010000010">
    <property type="protein sequence ID" value="KAK1305985.1"/>
    <property type="molecule type" value="Genomic_DNA"/>
</dbReference>
<evidence type="ECO:0000256" key="1">
    <source>
        <dbReference type="SAM" id="Phobius"/>
    </source>
</evidence>
<feature type="transmembrane region" description="Helical" evidence="1">
    <location>
        <begin position="85"/>
        <end position="111"/>
    </location>
</feature>
<accession>A0AAV9DZ91</accession>
<feature type="transmembrane region" description="Helical" evidence="1">
    <location>
        <begin position="61"/>
        <end position="79"/>
    </location>
</feature>
<dbReference type="AlphaFoldDB" id="A0AAV9DZ91"/>
<evidence type="ECO:0000313" key="4">
    <source>
        <dbReference type="Proteomes" id="UP001180020"/>
    </source>
</evidence>
<keyword evidence="2" id="KW-0732">Signal</keyword>
<feature type="chain" id="PRO_5043406879" evidence="2">
    <location>
        <begin position="19"/>
        <end position="113"/>
    </location>
</feature>
<dbReference type="InterPro" id="IPR045501">
    <property type="entry name" value="DUF6490"/>
</dbReference>
<comment type="caution">
    <text evidence="3">The sequence shown here is derived from an EMBL/GenBank/DDBJ whole genome shotgun (WGS) entry which is preliminary data.</text>
</comment>
<dbReference type="Proteomes" id="UP001180020">
    <property type="component" value="Unassembled WGS sequence"/>
</dbReference>
<name>A0AAV9DZ91_ACOCL</name>
<dbReference type="Pfam" id="PF20100">
    <property type="entry name" value="DUF6490"/>
    <property type="match status" value="1"/>
</dbReference>
<gene>
    <name evidence="3" type="ORF">QJS10_CPA10g01671</name>
</gene>
<keyword evidence="1" id="KW-0472">Membrane</keyword>
<proteinExistence type="predicted"/>
<reference evidence="3" key="1">
    <citation type="journal article" date="2023" name="Nat. Commun.">
        <title>Diploid and tetraploid genomes of Acorus and the evolution of monocots.</title>
        <authorList>
            <person name="Ma L."/>
            <person name="Liu K.W."/>
            <person name="Li Z."/>
            <person name="Hsiao Y.Y."/>
            <person name="Qi Y."/>
            <person name="Fu T."/>
            <person name="Tang G.D."/>
            <person name="Zhang D."/>
            <person name="Sun W.H."/>
            <person name="Liu D.K."/>
            <person name="Li Y."/>
            <person name="Chen G.Z."/>
            <person name="Liu X.D."/>
            <person name="Liao X.Y."/>
            <person name="Jiang Y.T."/>
            <person name="Yu X."/>
            <person name="Hao Y."/>
            <person name="Huang J."/>
            <person name="Zhao X.W."/>
            <person name="Ke S."/>
            <person name="Chen Y.Y."/>
            <person name="Wu W.L."/>
            <person name="Hsu J.L."/>
            <person name="Lin Y.F."/>
            <person name="Huang M.D."/>
            <person name="Li C.Y."/>
            <person name="Huang L."/>
            <person name="Wang Z.W."/>
            <person name="Zhao X."/>
            <person name="Zhong W.Y."/>
            <person name="Peng D.H."/>
            <person name="Ahmad S."/>
            <person name="Lan S."/>
            <person name="Zhang J.S."/>
            <person name="Tsai W.C."/>
            <person name="Van de Peer Y."/>
            <person name="Liu Z.J."/>
        </authorList>
    </citation>
    <scope>NUCLEOTIDE SEQUENCE</scope>
    <source>
        <strain evidence="3">CP</strain>
    </source>
</reference>
<reference evidence="3" key="2">
    <citation type="submission" date="2023-06" db="EMBL/GenBank/DDBJ databases">
        <authorList>
            <person name="Ma L."/>
            <person name="Liu K.-W."/>
            <person name="Li Z."/>
            <person name="Hsiao Y.-Y."/>
            <person name="Qi Y."/>
            <person name="Fu T."/>
            <person name="Tang G."/>
            <person name="Zhang D."/>
            <person name="Sun W.-H."/>
            <person name="Liu D.-K."/>
            <person name="Li Y."/>
            <person name="Chen G.-Z."/>
            <person name="Liu X.-D."/>
            <person name="Liao X.-Y."/>
            <person name="Jiang Y.-T."/>
            <person name="Yu X."/>
            <person name="Hao Y."/>
            <person name="Huang J."/>
            <person name="Zhao X.-W."/>
            <person name="Ke S."/>
            <person name="Chen Y.-Y."/>
            <person name="Wu W.-L."/>
            <person name="Hsu J.-L."/>
            <person name="Lin Y.-F."/>
            <person name="Huang M.-D."/>
            <person name="Li C.-Y."/>
            <person name="Huang L."/>
            <person name="Wang Z.-W."/>
            <person name="Zhao X."/>
            <person name="Zhong W.-Y."/>
            <person name="Peng D.-H."/>
            <person name="Ahmad S."/>
            <person name="Lan S."/>
            <person name="Zhang J.-S."/>
            <person name="Tsai W.-C."/>
            <person name="Van De Peer Y."/>
            <person name="Liu Z.-J."/>
        </authorList>
    </citation>
    <scope>NUCLEOTIDE SEQUENCE</scope>
    <source>
        <strain evidence="3">CP</strain>
        <tissue evidence="3">Leaves</tissue>
    </source>
</reference>
<evidence type="ECO:0000256" key="2">
    <source>
        <dbReference type="SAM" id="SignalP"/>
    </source>
</evidence>
<feature type="transmembrane region" description="Helical" evidence="1">
    <location>
        <begin position="28"/>
        <end position="49"/>
    </location>
</feature>